<dbReference type="InterPro" id="IPR015943">
    <property type="entry name" value="WD40/YVTN_repeat-like_dom_sf"/>
</dbReference>
<accession>A0A1A9ZW77</accession>
<dbReference type="Gene3D" id="2.130.10.10">
    <property type="entry name" value="YVTN repeat-like/Quinoprotein amine dehydrogenase"/>
    <property type="match status" value="1"/>
</dbReference>
<evidence type="ECO:0000256" key="2">
    <source>
        <dbReference type="ARBA" id="ARBA00022552"/>
    </source>
</evidence>
<dbReference type="AlphaFoldDB" id="A0A1A9ZW77"/>
<evidence type="ECO:0000256" key="3">
    <source>
        <dbReference type="ARBA" id="ARBA00022574"/>
    </source>
</evidence>
<dbReference type="EnsemblMetazoa" id="GPAI026984-RA">
    <property type="protein sequence ID" value="GPAI026984-PA"/>
    <property type="gene ID" value="GPAI026984"/>
</dbReference>
<evidence type="ECO:0008006" key="9">
    <source>
        <dbReference type="Google" id="ProtNLM"/>
    </source>
</evidence>
<keyword evidence="3" id="KW-0853">WD repeat</keyword>
<dbReference type="VEuPathDB" id="VectorBase:GPAI026984"/>
<dbReference type="SMART" id="SM00320">
    <property type="entry name" value="WD40"/>
    <property type="match status" value="6"/>
</dbReference>
<dbReference type="PANTHER" id="PTHR18359">
    <property type="entry name" value="WD-REPEAT PROTEIN-RELATED"/>
    <property type="match status" value="1"/>
</dbReference>
<reference evidence="7" key="2">
    <citation type="submission" date="2020-05" db="UniProtKB">
        <authorList>
            <consortium name="EnsemblMetazoa"/>
        </authorList>
    </citation>
    <scope>IDENTIFICATION</scope>
    <source>
        <strain evidence="7">IAEA</strain>
    </source>
</reference>
<keyword evidence="4" id="KW-0677">Repeat</keyword>
<dbReference type="InterPro" id="IPR045161">
    <property type="entry name" value="Utp18"/>
</dbReference>
<comment type="subcellular location">
    <subcellularLocation>
        <location evidence="1">Nucleus</location>
        <location evidence="1">Nucleolus</location>
    </subcellularLocation>
</comment>
<dbReference type="GO" id="GO:0032040">
    <property type="term" value="C:small-subunit processome"/>
    <property type="evidence" value="ECO:0007669"/>
    <property type="project" value="TreeGrafter"/>
</dbReference>
<sequence length="494" mass="55256">MSDPELSDEQSELNEIVTEYSNRSLSPMGTINEKQDESNCYENKITSVEKTLFGDKHTFIKTLCAAVTTLKSDQELELQGYGKVSKKRKPAWTDVDDEEIQLSDMRKTAKYTGSLNTLGMDKPYKEYLNNKFKHIISQPKWASLGDTNLKNGSDEEGEELLRSVGFLDKSPGGSLSPNHIKFSRLKDLNRATYGEGPINSIAFHPSSTAAIVAGEKGIASIYAIDGVKNDKLHNIHIPKFPIKSAKILPCGTKAVFGSTARYAYVYDLMTAKEHCYKLRRDRGHLIRFQISSCGRYLASAGLNGEIHMYEAKTMELIRTYKQEDEARDISFTADSQRLICNSKGCNVCVFSIRQQKLEHRFIDEGCVAGNVMDLAINQRLLATGTMEGIVNVYDFSKAMQSSTPRPEKSFHNLTTAISCVKFNNSVELLAFSSSKAHNAVKLVNFPRATVYANFPNNGKFGKIRTLEFSPKSGYLALGSYKEVPLLKLNHFQDY</sequence>
<protein>
    <recommendedName>
        <fullName evidence="9">WD repeat-containing protein 55 homolog</fullName>
    </recommendedName>
</protein>
<evidence type="ECO:0000256" key="4">
    <source>
        <dbReference type="ARBA" id="ARBA00022737"/>
    </source>
</evidence>
<keyword evidence="2" id="KW-0698">rRNA processing</keyword>
<evidence type="ECO:0000313" key="8">
    <source>
        <dbReference type="Proteomes" id="UP000092445"/>
    </source>
</evidence>
<dbReference type="SUPFAM" id="SSF50978">
    <property type="entry name" value="WD40 repeat-like"/>
    <property type="match status" value="1"/>
</dbReference>
<proteinExistence type="inferred from homology"/>
<keyword evidence="5" id="KW-0539">Nucleus</keyword>
<keyword evidence="8" id="KW-1185">Reference proteome</keyword>
<dbReference type="InterPro" id="IPR001680">
    <property type="entry name" value="WD40_rpt"/>
</dbReference>
<reference evidence="8" key="1">
    <citation type="submission" date="2014-03" db="EMBL/GenBank/DDBJ databases">
        <authorList>
            <person name="Aksoy S."/>
            <person name="Warren W."/>
            <person name="Wilson R.K."/>
        </authorList>
    </citation>
    <scope>NUCLEOTIDE SEQUENCE [LARGE SCALE GENOMIC DNA]</scope>
    <source>
        <strain evidence="8">IAEA</strain>
    </source>
</reference>
<comment type="similarity">
    <text evidence="6">Belongs to the WD repeat UTP18 family.</text>
</comment>
<evidence type="ECO:0000313" key="7">
    <source>
        <dbReference type="EnsemblMetazoa" id="GPAI026984-PA"/>
    </source>
</evidence>
<dbReference type="InterPro" id="IPR036322">
    <property type="entry name" value="WD40_repeat_dom_sf"/>
</dbReference>
<dbReference type="Proteomes" id="UP000092445">
    <property type="component" value="Unassembled WGS sequence"/>
</dbReference>
<name>A0A1A9ZW77_GLOPL</name>
<evidence type="ECO:0000256" key="1">
    <source>
        <dbReference type="ARBA" id="ARBA00004604"/>
    </source>
</evidence>
<organism evidence="7 8">
    <name type="scientific">Glossina pallidipes</name>
    <name type="common">Tsetse fly</name>
    <dbReference type="NCBI Taxonomy" id="7398"/>
    <lineage>
        <taxon>Eukaryota</taxon>
        <taxon>Metazoa</taxon>
        <taxon>Ecdysozoa</taxon>
        <taxon>Arthropoda</taxon>
        <taxon>Hexapoda</taxon>
        <taxon>Insecta</taxon>
        <taxon>Pterygota</taxon>
        <taxon>Neoptera</taxon>
        <taxon>Endopterygota</taxon>
        <taxon>Diptera</taxon>
        <taxon>Brachycera</taxon>
        <taxon>Muscomorpha</taxon>
        <taxon>Hippoboscoidea</taxon>
        <taxon>Glossinidae</taxon>
        <taxon>Glossina</taxon>
    </lineage>
</organism>
<dbReference type="GO" id="GO:0006364">
    <property type="term" value="P:rRNA processing"/>
    <property type="evidence" value="ECO:0007669"/>
    <property type="project" value="UniProtKB-KW"/>
</dbReference>
<evidence type="ECO:0000256" key="5">
    <source>
        <dbReference type="ARBA" id="ARBA00023242"/>
    </source>
</evidence>
<evidence type="ECO:0000256" key="6">
    <source>
        <dbReference type="ARBA" id="ARBA00025767"/>
    </source>
</evidence>
<dbReference type="PANTHER" id="PTHR18359:SF0">
    <property type="entry name" value="U3 SMALL NUCLEOLAR RNA-ASSOCIATED PROTEIN 18 HOMOLOG"/>
    <property type="match status" value="1"/>
</dbReference>
<dbReference type="STRING" id="7398.A0A1A9ZW77"/>
<dbReference type="GO" id="GO:0034388">
    <property type="term" value="C:Pwp2p-containing subcomplex of 90S preribosome"/>
    <property type="evidence" value="ECO:0007669"/>
    <property type="project" value="TreeGrafter"/>
</dbReference>